<proteinExistence type="predicted"/>
<comment type="caution">
    <text evidence="1">The sequence shown here is derived from an EMBL/GenBank/DDBJ whole genome shotgun (WGS) entry which is preliminary data.</text>
</comment>
<name>A0ABT4YQF7_9VIBR</name>
<dbReference type="InterPro" id="IPR022253">
    <property type="entry name" value="Ribosome_recyc_fac_bac"/>
</dbReference>
<evidence type="ECO:0000313" key="2">
    <source>
        <dbReference type="Proteomes" id="UP001210678"/>
    </source>
</evidence>
<dbReference type="RefSeq" id="WP_272135429.1">
    <property type="nucleotide sequence ID" value="NZ_JAQLOI010000001.1"/>
</dbReference>
<dbReference type="Proteomes" id="UP001210678">
    <property type="component" value="Unassembled WGS sequence"/>
</dbReference>
<reference evidence="1 2" key="1">
    <citation type="submission" date="2023-01" db="EMBL/GenBank/DDBJ databases">
        <title>Vibrio sp. KJ40-1 sp.nov, isolated from marine algae.</title>
        <authorList>
            <person name="Butt M."/>
            <person name="Kim J.M.J."/>
            <person name="Jeon C.O.C."/>
        </authorList>
    </citation>
    <scope>NUCLEOTIDE SEQUENCE [LARGE SCALE GENOMIC DNA]</scope>
    <source>
        <strain evidence="1 2">KJ40-1</strain>
    </source>
</reference>
<keyword evidence="2" id="KW-1185">Reference proteome</keyword>
<dbReference type="EMBL" id="JAQLOI010000001">
    <property type="protein sequence ID" value="MDB1123787.1"/>
    <property type="molecule type" value="Genomic_DNA"/>
</dbReference>
<gene>
    <name evidence="1" type="ORF">PGX00_09010</name>
</gene>
<protein>
    <submittedName>
        <fullName evidence="1">Ribosome recycling factor family protein</fullName>
    </submittedName>
</protein>
<evidence type="ECO:0000313" key="1">
    <source>
        <dbReference type="EMBL" id="MDB1123787.1"/>
    </source>
</evidence>
<organism evidence="1 2">
    <name type="scientific">Vibrio algarum</name>
    <dbReference type="NCBI Taxonomy" id="3020714"/>
    <lineage>
        <taxon>Bacteria</taxon>
        <taxon>Pseudomonadati</taxon>
        <taxon>Pseudomonadota</taxon>
        <taxon>Gammaproteobacteria</taxon>
        <taxon>Vibrionales</taxon>
        <taxon>Vibrionaceae</taxon>
        <taxon>Vibrio</taxon>
    </lineage>
</organism>
<sequence>MNKNKCIHTQLPSLIHRIGGDSVKEAKLLVAEKGGELKRIRRSRNWRLITDLTHLPIIIDKLKSTHPEKMRYLIEKLEQKWSECGPVPESPQCKLRRLITENPNITLAELMIETDCSISEVREARFNVELL</sequence>
<dbReference type="Pfam" id="PF12614">
    <property type="entry name" value="RRF_GI"/>
    <property type="match status" value="1"/>
</dbReference>
<accession>A0ABT4YQF7</accession>